<evidence type="ECO:0000313" key="1">
    <source>
        <dbReference type="EMBL" id="CAJ2511958.1"/>
    </source>
</evidence>
<protein>
    <submittedName>
        <fullName evidence="1">Uu.00g075830.m01.CDS01</fullName>
    </submittedName>
</protein>
<proteinExistence type="predicted"/>
<evidence type="ECO:0000313" key="2">
    <source>
        <dbReference type="Proteomes" id="UP001295740"/>
    </source>
</evidence>
<gene>
    <name evidence="1" type="ORF">KHLLAP_LOCUS12426</name>
</gene>
<sequence length="130" mass="14634">MMLYTNLRRPTTRGQVLAQDPVADIGHSCRIAFTLTTDPQLFAEFVDLHSQLLPFPMVLLAFLQSGPFRTVKANEAFLGSIVLVHRDPKLVAERCHRELGQRDGFLFGFRNFCCTLGLGELLCSRLSRPV</sequence>
<organism evidence="1 2">
    <name type="scientific">Anthostomella pinea</name>
    <dbReference type="NCBI Taxonomy" id="933095"/>
    <lineage>
        <taxon>Eukaryota</taxon>
        <taxon>Fungi</taxon>
        <taxon>Dikarya</taxon>
        <taxon>Ascomycota</taxon>
        <taxon>Pezizomycotina</taxon>
        <taxon>Sordariomycetes</taxon>
        <taxon>Xylariomycetidae</taxon>
        <taxon>Xylariales</taxon>
        <taxon>Xylariaceae</taxon>
        <taxon>Anthostomella</taxon>
    </lineage>
</organism>
<keyword evidence="2" id="KW-1185">Reference proteome</keyword>
<name>A0AAI8YP54_9PEZI</name>
<comment type="caution">
    <text evidence="1">The sequence shown here is derived from an EMBL/GenBank/DDBJ whole genome shotgun (WGS) entry which is preliminary data.</text>
</comment>
<reference evidence="1" key="1">
    <citation type="submission" date="2023-10" db="EMBL/GenBank/DDBJ databases">
        <authorList>
            <person name="Hackl T."/>
        </authorList>
    </citation>
    <scope>NUCLEOTIDE SEQUENCE</scope>
</reference>
<dbReference type="EMBL" id="CAUWAG010000018">
    <property type="protein sequence ID" value="CAJ2511958.1"/>
    <property type="molecule type" value="Genomic_DNA"/>
</dbReference>
<dbReference type="AlphaFoldDB" id="A0AAI8YP54"/>
<dbReference type="Proteomes" id="UP001295740">
    <property type="component" value="Unassembled WGS sequence"/>
</dbReference>
<accession>A0AAI8YP54</accession>